<dbReference type="SUPFAM" id="SSF51735">
    <property type="entry name" value="NAD(P)-binding Rossmann-fold domains"/>
    <property type="match status" value="1"/>
</dbReference>
<dbReference type="AlphaFoldDB" id="A0A1E3Q6K7"/>
<dbReference type="GO" id="GO:0000140">
    <property type="term" value="F:acylglycerone-phosphate reductase (NADP+) activity"/>
    <property type="evidence" value="ECO:0007669"/>
    <property type="project" value="EnsemblFungi"/>
</dbReference>
<evidence type="ECO:0000256" key="1">
    <source>
        <dbReference type="ARBA" id="ARBA00006484"/>
    </source>
</evidence>
<evidence type="ECO:0000313" key="5">
    <source>
        <dbReference type="Proteomes" id="UP000094385"/>
    </source>
</evidence>
<dbReference type="EMBL" id="KV454294">
    <property type="protein sequence ID" value="ODQ73335.1"/>
    <property type="molecule type" value="Genomic_DNA"/>
</dbReference>
<dbReference type="OrthoDB" id="2102561at2759"/>
<dbReference type="GO" id="GO:0005811">
    <property type="term" value="C:lipid droplet"/>
    <property type="evidence" value="ECO:0007669"/>
    <property type="project" value="EnsemblFungi"/>
</dbReference>
<dbReference type="PROSITE" id="PS00061">
    <property type="entry name" value="ADH_SHORT"/>
    <property type="match status" value="1"/>
</dbReference>
<evidence type="ECO:0000313" key="4">
    <source>
        <dbReference type="EMBL" id="ODQ73335.1"/>
    </source>
</evidence>
<reference evidence="4 5" key="1">
    <citation type="journal article" date="2016" name="Proc. Natl. Acad. Sci. U.S.A.">
        <title>Comparative genomics of biotechnologically important yeasts.</title>
        <authorList>
            <person name="Riley R."/>
            <person name="Haridas S."/>
            <person name="Wolfe K.H."/>
            <person name="Lopes M.R."/>
            <person name="Hittinger C.T."/>
            <person name="Goeker M."/>
            <person name="Salamov A.A."/>
            <person name="Wisecaver J.H."/>
            <person name="Long T.M."/>
            <person name="Calvey C.H."/>
            <person name="Aerts A.L."/>
            <person name="Barry K.W."/>
            <person name="Choi C."/>
            <person name="Clum A."/>
            <person name="Coughlan A.Y."/>
            <person name="Deshpande S."/>
            <person name="Douglass A.P."/>
            <person name="Hanson S.J."/>
            <person name="Klenk H.-P."/>
            <person name="LaButti K.M."/>
            <person name="Lapidus A."/>
            <person name="Lindquist E.A."/>
            <person name="Lipzen A.M."/>
            <person name="Meier-Kolthoff J.P."/>
            <person name="Ohm R.A."/>
            <person name="Otillar R.P."/>
            <person name="Pangilinan J.L."/>
            <person name="Peng Y."/>
            <person name="Rokas A."/>
            <person name="Rosa C.A."/>
            <person name="Scheuner C."/>
            <person name="Sibirny A.A."/>
            <person name="Slot J.C."/>
            <person name="Stielow J.B."/>
            <person name="Sun H."/>
            <person name="Kurtzman C.P."/>
            <person name="Blackwell M."/>
            <person name="Grigoriev I.V."/>
            <person name="Jeffries T.W."/>
        </authorList>
    </citation>
    <scope>NUCLEOTIDE SEQUENCE [LARGE SCALE GENOMIC DNA]</scope>
    <source>
        <strain evidence="4 5">NRRL Y-11557</strain>
    </source>
</reference>
<dbReference type="CDD" id="cd05374">
    <property type="entry name" value="17beta-HSD-like_SDR_c"/>
    <property type="match status" value="1"/>
</dbReference>
<evidence type="ECO:0008006" key="6">
    <source>
        <dbReference type="Google" id="ProtNLM"/>
    </source>
</evidence>
<dbReference type="InterPro" id="IPR020904">
    <property type="entry name" value="Sc_DH/Rdtase_CS"/>
</dbReference>
<dbReference type="InterPro" id="IPR036291">
    <property type="entry name" value="NAD(P)-bd_dom_sf"/>
</dbReference>
<dbReference type="FunFam" id="3.40.50.720:FF:000261">
    <property type="entry name" value="NADPH-dependent 1-acyldihydroxyacetone phosphate reductase"/>
    <property type="match status" value="1"/>
</dbReference>
<dbReference type="GO" id="GO:0006654">
    <property type="term" value="P:phosphatidic acid biosynthetic process"/>
    <property type="evidence" value="ECO:0007669"/>
    <property type="project" value="EnsemblFungi"/>
</dbReference>
<keyword evidence="3" id="KW-0560">Oxidoreductase</keyword>
<dbReference type="STRING" id="675824.A0A1E3Q6K7"/>
<dbReference type="Proteomes" id="UP000094385">
    <property type="component" value="Unassembled WGS sequence"/>
</dbReference>
<accession>A0A1E3Q6K7</accession>
<dbReference type="GO" id="GO:0004806">
    <property type="term" value="F:triacylglycerol lipase activity"/>
    <property type="evidence" value="ECO:0007669"/>
    <property type="project" value="EnsemblFungi"/>
</dbReference>
<protein>
    <recommendedName>
        <fullName evidence="6">NADPH-dependent 1-acyldihydroxyacetone phosphate reductase</fullName>
    </recommendedName>
</protein>
<dbReference type="InterPro" id="IPR002347">
    <property type="entry name" value="SDR_fam"/>
</dbReference>
<proteinExistence type="inferred from homology"/>
<comment type="similarity">
    <text evidence="1">Belongs to the short-chain dehydrogenases/reductases (SDR) family.</text>
</comment>
<dbReference type="Gene3D" id="3.40.50.720">
    <property type="entry name" value="NAD(P)-binding Rossmann-like Domain"/>
    <property type="match status" value="1"/>
</dbReference>
<gene>
    <name evidence="4" type="ORF">LIPSTDRAFT_71724</name>
</gene>
<evidence type="ECO:0000256" key="3">
    <source>
        <dbReference type="ARBA" id="ARBA00023002"/>
    </source>
</evidence>
<sequence length="303" mass="33578">MSEEIKKTALVTGASSGIGHALAIELSKRGFKVFACARRLEPMRDLESEHGVTIFKMDVSSLESINDGVKFIDSQLGVDEGAKKLDLLYNNAGQSCSFPAVDVPDEALTQCLDVNFIGPVRLTHAFRKYVINAKGVIAFTGSLAGICPFPWGAVYGASKAAVHQYASILSFEMEPFGVRVLNVVTGGVKTNIADTRELPQDSLYNGPEMDDSIDKRRRMAEKEKPMSAEVYAKKVVDDVLYGDNFINHITRRVHVYHGSWSTTLSLLVNIAPRWLILFVFRTKFKLNSVFEAVRAKQEKLKNI</sequence>
<organism evidence="4 5">
    <name type="scientific">Lipomyces starkeyi NRRL Y-11557</name>
    <dbReference type="NCBI Taxonomy" id="675824"/>
    <lineage>
        <taxon>Eukaryota</taxon>
        <taxon>Fungi</taxon>
        <taxon>Dikarya</taxon>
        <taxon>Ascomycota</taxon>
        <taxon>Saccharomycotina</taxon>
        <taxon>Lipomycetes</taxon>
        <taxon>Lipomycetales</taxon>
        <taxon>Lipomycetaceae</taxon>
        <taxon>Lipomyces</taxon>
    </lineage>
</organism>
<keyword evidence="2" id="KW-0521">NADP</keyword>
<dbReference type="GO" id="GO:0019433">
    <property type="term" value="P:triglyceride catabolic process"/>
    <property type="evidence" value="ECO:0007669"/>
    <property type="project" value="EnsemblFungi"/>
</dbReference>
<dbReference type="GO" id="GO:0005783">
    <property type="term" value="C:endoplasmic reticulum"/>
    <property type="evidence" value="ECO:0007669"/>
    <property type="project" value="EnsemblFungi"/>
</dbReference>
<evidence type="ECO:0000256" key="2">
    <source>
        <dbReference type="ARBA" id="ARBA00022857"/>
    </source>
</evidence>
<dbReference type="PRINTS" id="PR00081">
    <property type="entry name" value="GDHRDH"/>
</dbReference>
<keyword evidence="5" id="KW-1185">Reference proteome</keyword>
<name>A0A1E3Q6K7_LIPST</name>
<dbReference type="Pfam" id="PF00106">
    <property type="entry name" value="adh_short"/>
    <property type="match status" value="1"/>
</dbReference>
<dbReference type="PANTHER" id="PTHR44169">
    <property type="entry name" value="NADPH-DEPENDENT 1-ACYLDIHYDROXYACETONE PHOSPHATE REDUCTASE"/>
    <property type="match status" value="1"/>
</dbReference>
<dbReference type="PANTHER" id="PTHR44169:SF6">
    <property type="entry name" value="NADPH-DEPENDENT 1-ACYLDIHYDROXYACETONE PHOSPHATE REDUCTASE"/>
    <property type="match status" value="1"/>
</dbReference>